<keyword evidence="3" id="KW-1185">Reference proteome</keyword>
<evidence type="ECO:0000259" key="1">
    <source>
        <dbReference type="PROSITE" id="PS51186"/>
    </source>
</evidence>
<gene>
    <name evidence="2" type="ORF">KTH90_18630</name>
</gene>
<organism evidence="2 3">
    <name type="scientific">Diplocloster modestus</name>
    <dbReference type="NCBI Taxonomy" id="2850322"/>
    <lineage>
        <taxon>Bacteria</taxon>
        <taxon>Bacillati</taxon>
        <taxon>Bacillota</taxon>
        <taxon>Clostridia</taxon>
        <taxon>Lachnospirales</taxon>
        <taxon>Lachnospiraceae</taxon>
        <taxon>Diplocloster</taxon>
    </lineage>
</organism>
<name>A0ABS6KBY1_9FIRM</name>
<dbReference type="PANTHER" id="PTHR43305:SF1">
    <property type="entry name" value="FAMILY N-ACETYLTRANSFERASE, PUTATIVE (AFU_ORTHOLOGUE AFUA_2G01380)-RELATED"/>
    <property type="match status" value="1"/>
</dbReference>
<feature type="domain" description="N-acetyltransferase" evidence="1">
    <location>
        <begin position="1"/>
        <end position="161"/>
    </location>
</feature>
<protein>
    <submittedName>
        <fullName evidence="2">GNAT family N-acetyltransferase</fullName>
    </submittedName>
</protein>
<dbReference type="InterPro" id="IPR016181">
    <property type="entry name" value="Acyl_CoA_acyltransferase"/>
</dbReference>
<dbReference type="PANTHER" id="PTHR43305">
    <property type="entry name" value="FAMILY N-ACETYLTRANSFERASE, PUTATIVE (AFU_ORTHOLOGUE AFUA_2G01380)-RELATED"/>
    <property type="match status" value="1"/>
</dbReference>
<comment type="caution">
    <text evidence="2">The sequence shown here is derived from an EMBL/GenBank/DDBJ whole genome shotgun (WGS) entry which is preliminary data.</text>
</comment>
<dbReference type="PROSITE" id="PS51186">
    <property type="entry name" value="GNAT"/>
    <property type="match status" value="1"/>
</dbReference>
<dbReference type="CDD" id="cd04301">
    <property type="entry name" value="NAT_SF"/>
    <property type="match status" value="1"/>
</dbReference>
<evidence type="ECO:0000313" key="2">
    <source>
        <dbReference type="EMBL" id="MBU9728029.1"/>
    </source>
</evidence>
<dbReference type="EMBL" id="JAHQCX010000015">
    <property type="protein sequence ID" value="MBU9728029.1"/>
    <property type="molecule type" value="Genomic_DNA"/>
</dbReference>
<dbReference type="Proteomes" id="UP001314681">
    <property type="component" value="Unassembled WGS sequence"/>
</dbReference>
<dbReference type="Gene3D" id="3.40.630.30">
    <property type="match status" value="1"/>
</dbReference>
<dbReference type="RefSeq" id="WP_158354239.1">
    <property type="nucleotide sequence ID" value="NZ_JAHQCX010000015.1"/>
</dbReference>
<dbReference type="InterPro" id="IPR052777">
    <property type="entry name" value="Acetyltransferase_Enz"/>
</dbReference>
<sequence>MDLRIFQENDQLQTNIFFEQCLPESGRIFDPSGRHASLTRLSETFSEGRCWCLFDGVKLVGTAAVRPLILLNKKSDSAPCATDCELKILYLRQSYHGKGYGSLLLSTALSYALDCGYRSMYLDTIRSGSGAIALYRKYGFLEIPRYNNNPHADLFMAKDLSILS</sequence>
<accession>A0ABS6KBY1</accession>
<evidence type="ECO:0000313" key="3">
    <source>
        <dbReference type="Proteomes" id="UP001314681"/>
    </source>
</evidence>
<dbReference type="SUPFAM" id="SSF55729">
    <property type="entry name" value="Acyl-CoA N-acyltransferases (Nat)"/>
    <property type="match status" value="1"/>
</dbReference>
<dbReference type="InterPro" id="IPR000182">
    <property type="entry name" value="GNAT_dom"/>
</dbReference>
<proteinExistence type="predicted"/>
<dbReference type="Pfam" id="PF00583">
    <property type="entry name" value="Acetyltransf_1"/>
    <property type="match status" value="1"/>
</dbReference>
<reference evidence="2 3" key="1">
    <citation type="submission" date="2021-06" db="EMBL/GenBank/DDBJ databases">
        <title>Description of novel taxa of the family Lachnospiraceae.</title>
        <authorList>
            <person name="Chaplin A.V."/>
            <person name="Sokolova S.R."/>
            <person name="Pikina A.P."/>
            <person name="Korzhanova M."/>
            <person name="Belova V."/>
            <person name="Korostin D."/>
            <person name="Efimov B.A."/>
        </authorList>
    </citation>
    <scope>NUCLEOTIDE SEQUENCE [LARGE SCALE GENOMIC DNA]</scope>
    <source>
        <strain evidence="2 3">ASD4241</strain>
    </source>
</reference>